<dbReference type="RefSeq" id="YP_004251151.1">
    <property type="nucleotide sequence ID" value="NC_015157.1"/>
</dbReference>
<evidence type="ECO:0000256" key="1">
    <source>
        <dbReference type="ARBA" id="ARBA00022741"/>
    </source>
</evidence>
<dbReference type="EMBL" id="HQ641347">
    <property type="protein sequence ID" value="ADX88026.1"/>
    <property type="molecule type" value="Genomic_DNA"/>
</dbReference>
<accession>F1D1N2</accession>
<dbReference type="PANTHER" id="PTHR30473:SF2">
    <property type="entry name" value="PIN DOMAIN-CONTAINING PROTEIN"/>
    <property type="match status" value="1"/>
</dbReference>
<dbReference type="OrthoDB" id="12189at10239"/>
<dbReference type="InterPro" id="IPR003714">
    <property type="entry name" value="PhoH"/>
</dbReference>
<feature type="domain" description="PhoH-like protein" evidence="3">
    <location>
        <begin position="55"/>
        <end position="265"/>
    </location>
</feature>
<gene>
    <name evidence="4" type="primary">ORF208</name>
</gene>
<evidence type="ECO:0000313" key="4">
    <source>
        <dbReference type="EMBL" id="ADX88026.1"/>
    </source>
</evidence>
<proteinExistence type="predicted"/>
<evidence type="ECO:0000259" key="3">
    <source>
        <dbReference type="Pfam" id="PF02562"/>
    </source>
</evidence>
<keyword evidence="2" id="KW-0067">ATP-binding</keyword>
<keyword evidence="5" id="KW-1185">Reference proteome</keyword>
<name>F1D1N2_9CAUD</name>
<dbReference type="GeneID" id="10228689"/>
<dbReference type="Pfam" id="PF02562">
    <property type="entry name" value="PhoH"/>
    <property type="match status" value="1"/>
</dbReference>
<protein>
    <submittedName>
        <fullName evidence="4">PhoH family protein</fullName>
    </submittedName>
</protein>
<reference evidence="4 5" key="1">
    <citation type="journal article" date="2011" name="MBio">
        <title>Evidence of a dominant lineage of Vibrio cholerae-specific lytic bacteriophages shed by cholera patients over a 10-year period in Dhaka, Bangladesh.</title>
        <authorList>
            <person name="Seed K.D."/>
            <person name="Bodi K.L."/>
            <person name="Kropinski A.M."/>
            <person name="Ackermann H.W."/>
            <person name="Calderwood S.B."/>
            <person name="Qadri F."/>
            <person name="Camilli A."/>
        </authorList>
    </citation>
    <scope>NUCLEOTIDE SEQUENCE [LARGE SCALE GENOMIC DNA]</scope>
</reference>
<dbReference type="SUPFAM" id="SSF52540">
    <property type="entry name" value="P-loop containing nucleoside triphosphate hydrolases"/>
    <property type="match status" value="1"/>
</dbReference>
<dbReference type="Gene3D" id="3.40.50.300">
    <property type="entry name" value="P-loop containing nucleotide triphosphate hydrolases"/>
    <property type="match status" value="1"/>
</dbReference>
<dbReference type="GO" id="GO:0005524">
    <property type="term" value="F:ATP binding"/>
    <property type="evidence" value="ECO:0007669"/>
    <property type="project" value="UniProtKB-KW"/>
</dbReference>
<dbReference type="InterPro" id="IPR027417">
    <property type="entry name" value="P-loop_NTPase"/>
</dbReference>
<keyword evidence="1" id="KW-0547">Nucleotide-binding</keyword>
<sequence length="270" mass="31058">MPKHRHANRNAQQDRSGFGKVKGRNENKVMQGQRQIAEEYVTDNQDYRLDWFQPTEEQKDIIYSMCVNDLTSVQAPSGCGKSTTVIWQGLNDLKRGVYKTIIFVKAPDESGDDQIGYLKGEAESKLEPHFESMRGIFHQFMSPEKLRMEERRGRIQFKIPNFLKGATLDNALIIFDESQSNTPPTIKLVTERAGLDSKVVLLGDKSQRYSVKKRADGFTHFNKMITYVDDEGNRVSKEPTMGYIELSTSGNMRSDLSRRITELYEENQDW</sequence>
<dbReference type="PANTHER" id="PTHR30473">
    <property type="entry name" value="PROTEIN PHOH"/>
    <property type="match status" value="1"/>
</dbReference>
<dbReference type="KEGG" id="vg:10228689"/>
<dbReference type="InterPro" id="IPR051451">
    <property type="entry name" value="PhoH2-like"/>
</dbReference>
<organism evidence="4 5">
    <name type="scientific">Vibrio phage ICP1</name>
    <dbReference type="NCBI Taxonomy" id="979525"/>
    <lineage>
        <taxon>Viruses</taxon>
        <taxon>Duplodnaviria</taxon>
        <taxon>Heunggongvirae</taxon>
        <taxon>Uroviricota</taxon>
        <taxon>Caudoviricetes</taxon>
        <taxon>Mohonavirus</taxon>
        <taxon>Mohonavirus ICP1</taxon>
    </lineage>
</organism>
<evidence type="ECO:0000256" key="2">
    <source>
        <dbReference type="ARBA" id="ARBA00022840"/>
    </source>
</evidence>
<dbReference type="Proteomes" id="UP000007502">
    <property type="component" value="Segment"/>
</dbReference>
<evidence type="ECO:0000313" key="5">
    <source>
        <dbReference type="Proteomes" id="UP000007502"/>
    </source>
</evidence>